<feature type="transmembrane region" description="Helical" evidence="5">
    <location>
        <begin position="249"/>
        <end position="272"/>
    </location>
</feature>
<evidence type="ECO:0000313" key="7">
    <source>
        <dbReference type="Proteomes" id="UP000002258"/>
    </source>
</evidence>
<dbReference type="InterPro" id="IPR051788">
    <property type="entry name" value="MFS_Transporter"/>
</dbReference>
<dbReference type="OrthoDB" id="413079at2759"/>
<evidence type="ECO:0000256" key="4">
    <source>
        <dbReference type="ARBA" id="ARBA00023136"/>
    </source>
</evidence>
<keyword evidence="3 5" id="KW-1133">Transmembrane helix</keyword>
<evidence type="ECO:0000256" key="3">
    <source>
        <dbReference type="ARBA" id="ARBA00022989"/>
    </source>
</evidence>
<keyword evidence="2 5" id="KW-0812">Transmembrane</keyword>
<keyword evidence="4 5" id="KW-0472">Membrane</keyword>
<evidence type="ECO:0008006" key="8">
    <source>
        <dbReference type="Google" id="ProtNLM"/>
    </source>
</evidence>
<dbReference type="AlphaFoldDB" id="A3LV53"/>
<dbReference type="Pfam" id="PF07690">
    <property type="entry name" value="MFS_1"/>
    <property type="match status" value="1"/>
</dbReference>
<dbReference type="PANTHER" id="PTHR23514">
    <property type="entry name" value="BYPASS OF STOP CODON PROTEIN 6"/>
    <property type="match status" value="1"/>
</dbReference>
<feature type="transmembrane region" description="Helical" evidence="5">
    <location>
        <begin position="30"/>
        <end position="51"/>
    </location>
</feature>
<reference evidence="6 7" key="1">
    <citation type="journal article" date="2007" name="Nat. Biotechnol.">
        <title>Genome sequence of the lignocellulose-bioconverting and xylose-fermenting yeast Pichia stipitis.</title>
        <authorList>
            <person name="Jeffries T.W."/>
            <person name="Grigoriev I.V."/>
            <person name="Grimwood J."/>
            <person name="Laplaza J.M."/>
            <person name="Aerts A."/>
            <person name="Salamov A."/>
            <person name="Schmutz J."/>
            <person name="Lindquist E."/>
            <person name="Dehal P."/>
            <person name="Shapiro H."/>
            <person name="Jin Y.S."/>
            <person name="Passoth V."/>
            <person name="Richardson P.M."/>
        </authorList>
    </citation>
    <scope>NUCLEOTIDE SEQUENCE [LARGE SCALE GENOMIC DNA]</scope>
    <source>
        <strain evidence="7">ATCC 58785 / CBS 6054 / NBRC 10063 / NRRL Y-11545</strain>
    </source>
</reference>
<feature type="transmembrane region" description="Helical" evidence="5">
    <location>
        <begin position="158"/>
        <end position="177"/>
    </location>
</feature>
<accession>A3LV53</accession>
<dbReference type="SUPFAM" id="SSF103473">
    <property type="entry name" value="MFS general substrate transporter"/>
    <property type="match status" value="1"/>
</dbReference>
<dbReference type="eggNOG" id="ENOG502QSZ7">
    <property type="taxonomic scope" value="Eukaryota"/>
</dbReference>
<evidence type="ECO:0000256" key="5">
    <source>
        <dbReference type="SAM" id="Phobius"/>
    </source>
</evidence>
<feature type="non-terminal residue" evidence="6">
    <location>
        <position position="1"/>
    </location>
</feature>
<evidence type="ECO:0000256" key="2">
    <source>
        <dbReference type="ARBA" id="ARBA00022692"/>
    </source>
</evidence>
<evidence type="ECO:0000256" key="1">
    <source>
        <dbReference type="ARBA" id="ARBA00004141"/>
    </source>
</evidence>
<dbReference type="GeneID" id="4839211"/>
<dbReference type="InterPro" id="IPR036259">
    <property type="entry name" value="MFS_trans_sf"/>
</dbReference>
<dbReference type="InterPro" id="IPR011701">
    <property type="entry name" value="MFS"/>
</dbReference>
<dbReference type="HOGENOM" id="CLU_021993_3_2_1"/>
<dbReference type="Proteomes" id="UP000002258">
    <property type="component" value="Chromosome 5"/>
</dbReference>
<comment type="subcellular location">
    <subcellularLocation>
        <location evidence="1">Membrane</location>
        <topology evidence="1">Multi-pass membrane protein</topology>
    </subcellularLocation>
</comment>
<organism evidence="6 7">
    <name type="scientific">Scheffersomyces stipitis (strain ATCC 58785 / CBS 6054 / NBRC 10063 / NRRL Y-11545)</name>
    <name type="common">Yeast</name>
    <name type="synonym">Pichia stipitis</name>
    <dbReference type="NCBI Taxonomy" id="322104"/>
    <lineage>
        <taxon>Eukaryota</taxon>
        <taxon>Fungi</taxon>
        <taxon>Dikarya</taxon>
        <taxon>Ascomycota</taxon>
        <taxon>Saccharomycotina</taxon>
        <taxon>Pichiomycetes</taxon>
        <taxon>Debaryomycetaceae</taxon>
        <taxon>Scheffersomyces</taxon>
    </lineage>
</organism>
<evidence type="ECO:0000313" key="6">
    <source>
        <dbReference type="EMBL" id="ABN66716.2"/>
    </source>
</evidence>
<proteinExistence type="predicted"/>
<dbReference type="Gene3D" id="1.20.1250.20">
    <property type="entry name" value="MFS general substrate transporter like domains"/>
    <property type="match status" value="1"/>
</dbReference>
<feature type="transmembrane region" description="Helical" evidence="5">
    <location>
        <begin position="124"/>
        <end position="146"/>
    </location>
</feature>
<protein>
    <recommendedName>
        <fullName evidence="8">Major facilitator superfamily (MFS) profile domain-containing protein</fullName>
    </recommendedName>
</protein>
<dbReference type="GO" id="GO:0022857">
    <property type="term" value="F:transmembrane transporter activity"/>
    <property type="evidence" value="ECO:0007669"/>
    <property type="project" value="InterPro"/>
</dbReference>
<dbReference type="PANTHER" id="PTHR23514:SF6">
    <property type="entry name" value="MAJOR FACILITATOR SUPERFAMILY (MFS) PROFILE DOMAIN-CONTAINING PROTEIN"/>
    <property type="match status" value="1"/>
</dbReference>
<keyword evidence="7" id="KW-1185">Reference proteome</keyword>
<feature type="transmembrane region" description="Helical" evidence="5">
    <location>
        <begin position="6"/>
        <end position="23"/>
    </location>
</feature>
<feature type="transmembrane region" description="Helical" evidence="5">
    <location>
        <begin position="63"/>
        <end position="83"/>
    </location>
</feature>
<feature type="transmembrane region" description="Helical" evidence="5">
    <location>
        <begin position="215"/>
        <end position="237"/>
    </location>
</feature>
<dbReference type="RefSeq" id="XP_001384745.2">
    <property type="nucleotide sequence ID" value="XM_001384708.1"/>
</dbReference>
<dbReference type="GO" id="GO:0016020">
    <property type="term" value="C:membrane"/>
    <property type="evidence" value="ECO:0007669"/>
    <property type="project" value="UniProtKB-SubCell"/>
</dbReference>
<feature type="transmembrane region" description="Helical" evidence="5">
    <location>
        <begin position="189"/>
        <end position="209"/>
    </location>
</feature>
<dbReference type="KEGG" id="pic:PICST_59900"/>
<dbReference type="InParanoid" id="A3LV53"/>
<feature type="non-terminal residue" evidence="6">
    <location>
        <position position="274"/>
    </location>
</feature>
<sequence length="274" mass="30447">LVSGFFFQGIGIGICFSQFNVFMSRLQNSPLAIGLFHGSWGLGASTSPLIATGLVEAGIKWNMFYLILLGFSIFNIANCYLAFVHWESSLTPWDPKVKKTDEIEENLSKLDGLMAEAVRTKMTCWASLFVFCYQGAEVSFGGWLTTYLRDYRMFTSTSISYVATCYWFGITLSRLVVTTFIHRKIGIPRANFLLATLAIVFVLLTWLIDNLISEIVTIFISGICIGPIYPLMISHVIQGNLLPDRIQIISMTISSAFGYSGGAVFPFLIGLISQ</sequence>
<dbReference type="EMBL" id="CP000499">
    <property type="protein sequence ID" value="ABN66716.2"/>
    <property type="molecule type" value="Genomic_DNA"/>
</dbReference>
<gene>
    <name evidence="6" type="ORF">PICST_59900</name>
</gene>
<dbReference type="OMA" id="IFNIANC"/>
<name>A3LV53_PICST</name>